<keyword evidence="3" id="KW-1185">Reference proteome</keyword>
<evidence type="ECO:0000313" key="3">
    <source>
        <dbReference type="Proteomes" id="UP000604825"/>
    </source>
</evidence>
<gene>
    <name evidence="2" type="ORF">NCGR_LOCUS26441</name>
</gene>
<dbReference type="PANTHER" id="PTHR31928">
    <property type="entry name" value="EXPRESSED PROTEIN"/>
    <property type="match status" value="1"/>
</dbReference>
<evidence type="ECO:0000259" key="1">
    <source>
        <dbReference type="Pfam" id="PF06075"/>
    </source>
</evidence>
<proteinExistence type="predicted"/>
<organism evidence="2 3">
    <name type="scientific">Miscanthus lutarioriparius</name>
    <dbReference type="NCBI Taxonomy" id="422564"/>
    <lineage>
        <taxon>Eukaryota</taxon>
        <taxon>Viridiplantae</taxon>
        <taxon>Streptophyta</taxon>
        <taxon>Embryophyta</taxon>
        <taxon>Tracheophyta</taxon>
        <taxon>Spermatophyta</taxon>
        <taxon>Magnoliopsida</taxon>
        <taxon>Liliopsida</taxon>
        <taxon>Poales</taxon>
        <taxon>Poaceae</taxon>
        <taxon>PACMAD clade</taxon>
        <taxon>Panicoideae</taxon>
        <taxon>Andropogonodae</taxon>
        <taxon>Andropogoneae</taxon>
        <taxon>Saccharinae</taxon>
        <taxon>Miscanthus</taxon>
    </lineage>
</organism>
<dbReference type="InterPro" id="IPR010341">
    <property type="entry name" value="DUF936_pln"/>
</dbReference>
<reference evidence="2" key="1">
    <citation type="submission" date="2020-10" db="EMBL/GenBank/DDBJ databases">
        <authorList>
            <person name="Han B."/>
            <person name="Lu T."/>
            <person name="Zhao Q."/>
            <person name="Huang X."/>
            <person name="Zhao Y."/>
        </authorList>
    </citation>
    <scope>NUCLEOTIDE SEQUENCE</scope>
</reference>
<evidence type="ECO:0000313" key="2">
    <source>
        <dbReference type="EMBL" id="CAD6239533.1"/>
    </source>
</evidence>
<dbReference type="Pfam" id="PF06075">
    <property type="entry name" value="DUF936"/>
    <property type="match status" value="1"/>
</dbReference>
<comment type="caution">
    <text evidence="2">The sequence shown here is derived from an EMBL/GenBank/DDBJ whole genome shotgun (WGS) entry which is preliminary data.</text>
</comment>
<dbReference type="InterPro" id="IPR048297">
    <property type="entry name" value="DUF936_dom_pln"/>
</dbReference>
<feature type="domain" description="DUF936" evidence="1">
    <location>
        <begin position="4"/>
        <end position="88"/>
    </location>
</feature>
<sequence>MTPLSSGVLVKLLDGMKTGVAKPVGEYQTAVLQVTNIVPAQLGEKDLLPTHDKFYIRVSDSSHIMYIMRPLARADHVLSNKLQLGQALRSRPASRVVLAKSKAWHSVHTETKVGKCHVKEQKVNILIPCEI</sequence>
<name>A0A811P3I3_9POAL</name>
<dbReference type="Proteomes" id="UP000604825">
    <property type="component" value="Unassembled WGS sequence"/>
</dbReference>
<accession>A0A811P3I3</accession>
<dbReference type="EMBL" id="CAJGYO010000006">
    <property type="protein sequence ID" value="CAD6239533.1"/>
    <property type="molecule type" value="Genomic_DNA"/>
</dbReference>
<dbReference type="AlphaFoldDB" id="A0A811P3I3"/>
<dbReference type="OrthoDB" id="1602505at2759"/>
<protein>
    <recommendedName>
        <fullName evidence="1">DUF936 domain-containing protein</fullName>
    </recommendedName>
</protein>
<dbReference type="PANTHER" id="PTHR31928:SF6">
    <property type="entry name" value="DUF936 DOMAIN-CONTAINING PROTEIN"/>
    <property type="match status" value="1"/>
</dbReference>